<dbReference type="CDD" id="cd13971">
    <property type="entry name" value="ADCK2-like"/>
    <property type="match status" value="1"/>
</dbReference>
<dbReference type="EC" id="2.7.1.172" evidence="2"/>
<comment type="catalytic activity">
    <reaction evidence="3">
        <text>N(6)-D-ribulosyl-L-lysyl-[protein] + ATP = N(6)-(3-O-phospho-D-ribulosyl)-L-lysyl-[protein] + ADP + H(+)</text>
        <dbReference type="Rhea" id="RHEA:48432"/>
        <dbReference type="Rhea" id="RHEA-COMP:12103"/>
        <dbReference type="Rhea" id="RHEA-COMP:12104"/>
        <dbReference type="ChEBI" id="CHEBI:15378"/>
        <dbReference type="ChEBI" id="CHEBI:30616"/>
        <dbReference type="ChEBI" id="CHEBI:90418"/>
        <dbReference type="ChEBI" id="CHEBI:90420"/>
        <dbReference type="ChEBI" id="CHEBI:456216"/>
        <dbReference type="EC" id="2.7.1.172"/>
    </reaction>
    <physiologicalReaction direction="left-to-right" evidence="3">
        <dbReference type="Rhea" id="RHEA:48433"/>
    </physiologicalReaction>
</comment>
<keyword evidence="6" id="KW-1185">Reference proteome</keyword>
<dbReference type="PANTHER" id="PTHR45890:SF1">
    <property type="entry name" value="AARF DOMAIN CONTAINING KINASE 2"/>
    <property type="match status" value="1"/>
</dbReference>
<dbReference type="Pfam" id="PF03109">
    <property type="entry name" value="ABC1"/>
    <property type="match status" value="2"/>
</dbReference>
<dbReference type="AlphaFoldDB" id="A0A4Z0AA06"/>
<comment type="caution">
    <text evidence="5">The sequence shown here is derived from an EMBL/GenBank/DDBJ whole genome shotgun (WGS) entry which is preliminary data.</text>
</comment>
<dbReference type="InterPro" id="IPR011009">
    <property type="entry name" value="Kinase-like_dom_sf"/>
</dbReference>
<evidence type="ECO:0000313" key="6">
    <source>
        <dbReference type="Proteomes" id="UP000298061"/>
    </source>
</evidence>
<evidence type="ECO:0000259" key="4">
    <source>
        <dbReference type="Pfam" id="PF03109"/>
    </source>
</evidence>
<protein>
    <recommendedName>
        <fullName evidence="2">protein-ribulosamine 3-kinase</fullName>
        <ecNumber evidence="2">2.7.1.172</ecNumber>
    </recommendedName>
</protein>
<gene>
    <name evidence="5" type="ORF">EWM64_g457</name>
</gene>
<dbReference type="PANTHER" id="PTHR45890">
    <property type="entry name" value="AARF DOMAIN CONTAINING KINASE 2 (PREDICTED)"/>
    <property type="match status" value="1"/>
</dbReference>
<dbReference type="GO" id="GO:0102193">
    <property type="term" value="F:protein-ribulosamine 3-kinase activity"/>
    <property type="evidence" value="ECO:0007669"/>
    <property type="project" value="UniProtKB-EC"/>
</dbReference>
<dbReference type="Gene3D" id="3.90.1200.10">
    <property type="match status" value="1"/>
</dbReference>
<evidence type="ECO:0000256" key="3">
    <source>
        <dbReference type="ARBA" id="ARBA00048655"/>
    </source>
</evidence>
<dbReference type="InterPro" id="IPR016477">
    <property type="entry name" value="Fructo-/Ketosamine-3-kinase"/>
</dbReference>
<comment type="similarity">
    <text evidence="1">Belongs to the protein kinase superfamily. ADCK protein kinase family.</text>
</comment>
<dbReference type="Proteomes" id="UP000298061">
    <property type="component" value="Unassembled WGS sequence"/>
</dbReference>
<dbReference type="Pfam" id="PF03881">
    <property type="entry name" value="Fructosamin_kin"/>
    <property type="match status" value="1"/>
</dbReference>
<organism evidence="5 6">
    <name type="scientific">Hericium alpestre</name>
    <dbReference type="NCBI Taxonomy" id="135208"/>
    <lineage>
        <taxon>Eukaryota</taxon>
        <taxon>Fungi</taxon>
        <taxon>Dikarya</taxon>
        <taxon>Basidiomycota</taxon>
        <taxon>Agaricomycotina</taxon>
        <taxon>Agaricomycetes</taxon>
        <taxon>Russulales</taxon>
        <taxon>Hericiaceae</taxon>
        <taxon>Hericium</taxon>
    </lineage>
</organism>
<feature type="domain" description="ABC1 atypical kinase-like" evidence="4">
    <location>
        <begin position="55"/>
        <end position="106"/>
    </location>
</feature>
<accession>A0A4Z0AA06</accession>
<dbReference type="SUPFAM" id="SSF56112">
    <property type="entry name" value="Protein kinase-like (PK-like)"/>
    <property type="match status" value="2"/>
</dbReference>
<evidence type="ECO:0000256" key="2">
    <source>
        <dbReference type="ARBA" id="ARBA00011961"/>
    </source>
</evidence>
<sequence length="792" mass="88085">MPDKRLHGDKWGAVWWYDLLVVQMERAGPAFVKLAQWAASRADLFPELLCDRLGKLHSRVTPHALKHTKKVIERVFQRPFAEVFEEFNEIPIGTGAIAQVYKAILKVDLLPPSYFDPKRTPKSGPGALAPSIIPDAKPSVPTAAVAVKVLHPRVNKLIARDLAIMHIFADVITLVPGMEWVSLPEEVDVFGRMMHEQLDLRIEADNLVTFEHNFLTKKEPITFPRPLRTWSTQDILIEEYQNAVPLEMFLKNGGGPFDSQLAELGLDAFLNMLLLDNFVHSDLHPGNIMVKFTKPSTSALLKTLWTSLILDSAAQIPPTHDNPDSDEAVSRLKSLASTPEVWAEELHSLHEEGYLPELVFIDAGLVTSLNEKNRKDFLDLFRAVAEFDGYRTGQLMIERCRMPELAVDPETFALKMQHIVLNVKRKTFSLGHIKISDILTDVLTAVRQHHVKMEGDFINTVISILLLEGIGRQLNPDLDLFKSALPILRQLGRQMTTQEGMSQLPGGNTGALLKVWVWLEARELASAALTNVGSPVEKEQYVGETESLRAMGAAAPGLVPAVIAAGFVDSDGQESASGEGRPYFVSEYKDLTSLTEKSGQVLGRRLATELHRCESSKGFGFHVPTFCGATRMRNGWSETWEECFGTKIGDLLASLKAEGGYSDLCKKGEEVQKRVIPALLGHLQIEPVLLHGDLWSGNTGTDTKTGEPVIFDPSSFYGHNEADLAIARIFGGIPRSFFTTYHKHFPKTEPVDQYELRGDLYELFHYLNHTVIFGGGYAGSAMRKMNTLLNAV</sequence>
<proteinExistence type="inferred from homology"/>
<dbReference type="EMBL" id="SFCI01000022">
    <property type="protein sequence ID" value="TFY83545.1"/>
    <property type="molecule type" value="Genomic_DNA"/>
</dbReference>
<dbReference type="STRING" id="135208.A0A4Z0AA06"/>
<reference evidence="5 6" key="1">
    <citation type="submission" date="2019-02" db="EMBL/GenBank/DDBJ databases">
        <title>Genome sequencing of the rare red list fungi Hericium alpestre (H. flagellum).</title>
        <authorList>
            <person name="Buettner E."/>
            <person name="Kellner H."/>
        </authorList>
    </citation>
    <scope>NUCLEOTIDE SEQUENCE [LARGE SCALE GENOMIC DNA]</scope>
    <source>
        <strain evidence="5 6">DSM 108284</strain>
    </source>
</reference>
<dbReference type="InterPro" id="IPR004147">
    <property type="entry name" value="ABC1_dom"/>
</dbReference>
<evidence type="ECO:0000256" key="1">
    <source>
        <dbReference type="ARBA" id="ARBA00009670"/>
    </source>
</evidence>
<dbReference type="InterPro" id="IPR044095">
    <property type="entry name" value="ADCK2_dom"/>
</dbReference>
<name>A0A4Z0AA06_9AGAM</name>
<dbReference type="OrthoDB" id="1290869at2759"/>
<dbReference type="InterPro" id="IPR052402">
    <property type="entry name" value="ADCK_kinase"/>
</dbReference>
<dbReference type="GO" id="GO:0005739">
    <property type="term" value="C:mitochondrion"/>
    <property type="evidence" value="ECO:0007669"/>
    <property type="project" value="TreeGrafter"/>
</dbReference>
<evidence type="ECO:0000313" key="5">
    <source>
        <dbReference type="EMBL" id="TFY83545.1"/>
    </source>
</evidence>
<feature type="domain" description="ABC1 atypical kinase-like" evidence="4">
    <location>
        <begin position="144"/>
        <end position="293"/>
    </location>
</feature>